<comment type="caution">
    <text evidence="2">The sequence shown here is derived from an EMBL/GenBank/DDBJ whole genome shotgun (WGS) entry which is preliminary data.</text>
</comment>
<sequence>MSCSSATLEPLSTQAANCAKERKRILAWYNQAISIARRLHFQEFTGKKQCNNMSDDKVFKVPCFGQPFQLGMLYDCRSHQLVPGPTLWESDILKNASVSRVSPQSRYEVFTSDSLEDKMAILGVDSSLKFSLMTGLVSPSGTGKFIGDQKSSKKQARVTLKYESTSKFEEISLAQVLKGLHRDISAEMTATHFLSGIEYGTEAVFVFDRDVDEKKSYGDVESDLKFTIDSLSRVPVDEGDFRLYIRDGRGRSEKSEVRVLWKPDQFQESYDF</sequence>
<evidence type="ECO:0000313" key="3">
    <source>
        <dbReference type="Proteomes" id="UP001163046"/>
    </source>
</evidence>
<organism evidence="2 3">
    <name type="scientific">Desmophyllum pertusum</name>
    <dbReference type="NCBI Taxonomy" id="174260"/>
    <lineage>
        <taxon>Eukaryota</taxon>
        <taxon>Metazoa</taxon>
        <taxon>Cnidaria</taxon>
        <taxon>Anthozoa</taxon>
        <taxon>Hexacorallia</taxon>
        <taxon>Scleractinia</taxon>
        <taxon>Caryophylliina</taxon>
        <taxon>Caryophylliidae</taxon>
        <taxon>Desmophyllum</taxon>
    </lineage>
</organism>
<dbReference type="PANTHER" id="PTHR31594:SF14">
    <property type="entry name" value="FIBRONECTIN TYPE-III DOMAIN-CONTAINING PROTEIN"/>
    <property type="match status" value="1"/>
</dbReference>
<dbReference type="PANTHER" id="PTHR31594">
    <property type="entry name" value="AIG1-TYPE G DOMAIN-CONTAINING PROTEIN"/>
    <property type="match status" value="1"/>
</dbReference>
<gene>
    <name evidence="2" type="ORF">OS493_038734</name>
</gene>
<name>A0A9W9ZI81_9CNID</name>
<protein>
    <recommendedName>
        <fullName evidence="1">SNTX MACPF/CDC-like domain-containing protein</fullName>
    </recommendedName>
</protein>
<feature type="domain" description="SNTX MACPF/CDC-like" evidence="1">
    <location>
        <begin position="61"/>
        <end position="207"/>
    </location>
</feature>
<dbReference type="EMBL" id="MU825989">
    <property type="protein sequence ID" value="KAJ7381835.1"/>
    <property type="molecule type" value="Genomic_DNA"/>
</dbReference>
<keyword evidence="3" id="KW-1185">Reference proteome</keyword>
<dbReference type="InterPro" id="IPR052090">
    <property type="entry name" value="Cytolytic_pore-forming_toxin"/>
</dbReference>
<dbReference type="AlphaFoldDB" id="A0A9W9ZI81"/>
<dbReference type="Proteomes" id="UP001163046">
    <property type="component" value="Unassembled WGS sequence"/>
</dbReference>
<evidence type="ECO:0000313" key="2">
    <source>
        <dbReference type="EMBL" id="KAJ7381835.1"/>
    </source>
</evidence>
<accession>A0A9W9ZI81</accession>
<evidence type="ECO:0000259" key="1">
    <source>
        <dbReference type="Pfam" id="PF24674"/>
    </source>
</evidence>
<proteinExistence type="predicted"/>
<dbReference type="OrthoDB" id="8954335at2759"/>
<dbReference type="Pfam" id="PF24674">
    <property type="entry name" value="MACPF_SNTX"/>
    <property type="match status" value="1"/>
</dbReference>
<reference evidence="2" key="1">
    <citation type="submission" date="2023-01" db="EMBL/GenBank/DDBJ databases">
        <title>Genome assembly of the deep-sea coral Lophelia pertusa.</title>
        <authorList>
            <person name="Herrera S."/>
            <person name="Cordes E."/>
        </authorList>
    </citation>
    <scope>NUCLEOTIDE SEQUENCE</scope>
    <source>
        <strain evidence="2">USNM1676648</strain>
        <tissue evidence="2">Polyp</tissue>
    </source>
</reference>
<dbReference type="InterPro" id="IPR056072">
    <property type="entry name" value="SNTX_MACPF/CDC-like_dom"/>
</dbReference>